<dbReference type="EMBL" id="JAODAN010000017">
    <property type="protein sequence ID" value="KAK1920570.1"/>
    <property type="molecule type" value="Genomic_DNA"/>
</dbReference>
<sequence length="97" mass="10564">MTGIQPAPLAPAYVYNIKLTCGGCSGAIERVLSREIQAPNRFSVSLDAQQAIIWGPDLPPFEEITVKIAKTGKEIRSKELVVDEGRLVALVRTRGED</sequence>
<dbReference type="GO" id="GO:0016531">
    <property type="term" value="F:copper chaperone activity"/>
    <property type="evidence" value="ECO:0007669"/>
    <property type="project" value="TreeGrafter"/>
</dbReference>
<evidence type="ECO:0000256" key="2">
    <source>
        <dbReference type="ARBA" id="ARBA00022723"/>
    </source>
</evidence>
<evidence type="ECO:0000256" key="5">
    <source>
        <dbReference type="ARBA" id="ARBA00023065"/>
    </source>
</evidence>
<dbReference type="InterPro" id="IPR051881">
    <property type="entry name" value="Copper_transport_ATOX1-like"/>
</dbReference>
<dbReference type="PANTHER" id="PTHR46365">
    <property type="entry name" value="COPPER TRANSPORT PROTEIN ATOX1"/>
    <property type="match status" value="1"/>
</dbReference>
<keyword evidence="6" id="KW-0143">Chaperone</keyword>
<accession>A0AAD9CU70</accession>
<name>A0AAD9CU70_PAPLA</name>
<comment type="similarity">
    <text evidence="7">Belongs to the ATX1 family.</text>
</comment>
<dbReference type="SUPFAM" id="SSF55008">
    <property type="entry name" value="HMA, heavy metal-associated domain"/>
    <property type="match status" value="1"/>
</dbReference>
<keyword evidence="1" id="KW-0813">Transport</keyword>
<keyword evidence="5" id="KW-0406">Ion transport</keyword>
<dbReference type="AlphaFoldDB" id="A0AAD9CU70"/>
<dbReference type="GO" id="GO:0005829">
    <property type="term" value="C:cytosol"/>
    <property type="evidence" value="ECO:0007669"/>
    <property type="project" value="TreeGrafter"/>
</dbReference>
<dbReference type="Gene3D" id="3.30.70.100">
    <property type="match status" value="1"/>
</dbReference>
<dbReference type="CDD" id="cd00371">
    <property type="entry name" value="HMA"/>
    <property type="match status" value="1"/>
</dbReference>
<dbReference type="EMBL" id="JAODAN010000015">
    <property type="protein sequence ID" value="KAK1920633.1"/>
    <property type="molecule type" value="Genomic_DNA"/>
</dbReference>
<evidence type="ECO:0000256" key="7">
    <source>
        <dbReference type="ARBA" id="ARBA00038171"/>
    </source>
</evidence>
<organism evidence="9 10">
    <name type="scientific">Papiliotrema laurentii</name>
    <name type="common">Cryptococcus laurentii</name>
    <dbReference type="NCBI Taxonomy" id="5418"/>
    <lineage>
        <taxon>Eukaryota</taxon>
        <taxon>Fungi</taxon>
        <taxon>Dikarya</taxon>
        <taxon>Basidiomycota</taxon>
        <taxon>Agaricomycotina</taxon>
        <taxon>Tremellomycetes</taxon>
        <taxon>Tremellales</taxon>
        <taxon>Rhynchogastremaceae</taxon>
        <taxon>Papiliotrema</taxon>
    </lineage>
</organism>
<keyword evidence="2" id="KW-0479">Metal-binding</keyword>
<evidence type="ECO:0000313" key="9">
    <source>
        <dbReference type="EMBL" id="KAK1920633.1"/>
    </source>
</evidence>
<keyword evidence="10" id="KW-1185">Reference proteome</keyword>
<keyword evidence="4" id="KW-0186">Copper</keyword>
<gene>
    <name evidence="9" type="ORF">DB88DRAFT_136318</name>
    <name evidence="8" type="ORF">DB88DRAFT_469566</name>
</gene>
<dbReference type="GO" id="GO:0006825">
    <property type="term" value="P:copper ion transport"/>
    <property type="evidence" value="ECO:0007669"/>
    <property type="project" value="UniProtKB-KW"/>
</dbReference>
<comment type="caution">
    <text evidence="9">The sequence shown here is derived from an EMBL/GenBank/DDBJ whole genome shotgun (WGS) entry which is preliminary data.</text>
</comment>
<evidence type="ECO:0000313" key="10">
    <source>
        <dbReference type="Proteomes" id="UP001182556"/>
    </source>
</evidence>
<evidence type="ECO:0000256" key="6">
    <source>
        <dbReference type="ARBA" id="ARBA00023186"/>
    </source>
</evidence>
<dbReference type="PANTHER" id="PTHR46365:SF1">
    <property type="entry name" value="COPPER TRANSPORT PROTEIN ATOX1"/>
    <property type="match status" value="1"/>
</dbReference>
<keyword evidence="3" id="KW-0187">Copper transport</keyword>
<proteinExistence type="inferred from homology"/>
<dbReference type="InterPro" id="IPR017969">
    <property type="entry name" value="Heavy-metal-associated_CS"/>
</dbReference>
<reference evidence="9" key="1">
    <citation type="submission" date="2023-02" db="EMBL/GenBank/DDBJ databases">
        <title>Identification and recombinant expression of a fungal hydrolase from Papiliotrema laurentii that hydrolyzes apple cutin and clears colloidal polyester polyurethane.</title>
        <authorList>
            <consortium name="DOE Joint Genome Institute"/>
            <person name="Roman V.A."/>
            <person name="Bojanowski C."/>
            <person name="Crable B.R."/>
            <person name="Wagner D.N."/>
            <person name="Hung C.S."/>
            <person name="Nadeau L.J."/>
            <person name="Schratz L."/>
            <person name="Haridas S."/>
            <person name="Pangilinan J."/>
            <person name="Lipzen A."/>
            <person name="Na H."/>
            <person name="Yan M."/>
            <person name="Ng V."/>
            <person name="Grigoriev I.V."/>
            <person name="Spatafora J.W."/>
            <person name="Barlow D."/>
            <person name="Biffinger J."/>
            <person name="Kelley-Loughnane N."/>
            <person name="Varaljay V.A."/>
            <person name="Crookes-Goodson W.J."/>
        </authorList>
    </citation>
    <scope>NUCLEOTIDE SEQUENCE</scope>
    <source>
        <strain evidence="9">5307AH</strain>
    </source>
</reference>
<protein>
    <submittedName>
        <fullName evidence="9">Copper chaperone</fullName>
    </submittedName>
</protein>
<evidence type="ECO:0000256" key="1">
    <source>
        <dbReference type="ARBA" id="ARBA00022448"/>
    </source>
</evidence>
<dbReference type="InterPro" id="IPR006121">
    <property type="entry name" value="HMA_dom"/>
</dbReference>
<evidence type="ECO:0000313" key="8">
    <source>
        <dbReference type="EMBL" id="KAK1920570.1"/>
    </source>
</evidence>
<dbReference type="PROSITE" id="PS01047">
    <property type="entry name" value="HMA_1"/>
    <property type="match status" value="1"/>
</dbReference>
<dbReference type="GO" id="GO:0046872">
    <property type="term" value="F:metal ion binding"/>
    <property type="evidence" value="ECO:0007669"/>
    <property type="project" value="UniProtKB-KW"/>
</dbReference>
<dbReference type="Proteomes" id="UP001182556">
    <property type="component" value="Unassembled WGS sequence"/>
</dbReference>
<evidence type="ECO:0000256" key="4">
    <source>
        <dbReference type="ARBA" id="ARBA00023008"/>
    </source>
</evidence>
<dbReference type="InterPro" id="IPR036163">
    <property type="entry name" value="HMA_dom_sf"/>
</dbReference>
<evidence type="ECO:0000256" key="3">
    <source>
        <dbReference type="ARBA" id="ARBA00022796"/>
    </source>
</evidence>